<proteinExistence type="evidence at transcript level"/>
<dbReference type="GO" id="GO:0004812">
    <property type="term" value="F:aminoacyl-tRNA ligase activity"/>
    <property type="evidence" value="ECO:0007669"/>
    <property type="project" value="UniProtKB-KW"/>
</dbReference>
<protein>
    <submittedName>
        <fullName evidence="1">Macaca fascicularis brain cDNA clone: QflA-20657, similar to human alanyl-tRNA synthetase like (AARSL), mRNA, RefSeq: NM_020745.1</fullName>
    </submittedName>
</protein>
<dbReference type="EMBL" id="AB173029">
    <property type="protein sequence ID" value="BAE90091.1"/>
    <property type="molecule type" value="mRNA"/>
</dbReference>
<dbReference type="AlphaFoldDB" id="I7G6M4"/>
<keyword evidence="1" id="KW-0030">Aminoacyl-tRNA synthetase</keyword>
<accession>I7G6M4</accession>
<sequence>MLIKPKWYFSLRKQCHWEIRKKITYSRIRTCVVEVL</sequence>
<organism evidence="1">
    <name type="scientific">Macaca fascicularis</name>
    <name type="common">Crab-eating macaque</name>
    <name type="synonym">Cynomolgus monkey</name>
    <dbReference type="NCBI Taxonomy" id="9541"/>
    <lineage>
        <taxon>Eukaryota</taxon>
        <taxon>Metazoa</taxon>
        <taxon>Chordata</taxon>
        <taxon>Craniata</taxon>
        <taxon>Vertebrata</taxon>
        <taxon>Euteleostomi</taxon>
        <taxon>Mammalia</taxon>
        <taxon>Eutheria</taxon>
        <taxon>Euarchontoglires</taxon>
        <taxon>Primates</taxon>
        <taxon>Haplorrhini</taxon>
        <taxon>Catarrhini</taxon>
        <taxon>Cercopithecidae</taxon>
        <taxon>Cercopithecinae</taxon>
        <taxon>Macaca</taxon>
    </lineage>
</organism>
<evidence type="ECO:0000313" key="1">
    <source>
        <dbReference type="EMBL" id="BAE90091.1"/>
    </source>
</evidence>
<keyword evidence="1" id="KW-0436">Ligase</keyword>
<name>I7G6M4_MACFA</name>
<reference evidence="1" key="1">
    <citation type="journal article" date="2007" name="PLoS Biol.">
        <title>Rate of evolution in brain-expressed genes in humans and other primates.</title>
        <authorList>
            <person name="Wang H.-Y."/>
            <person name="Chien H.-C."/>
            <person name="Osada N."/>
            <person name="Hashimoto K."/>
            <person name="Sugano S."/>
            <person name="Gojobori T."/>
            <person name="Chou C.-K."/>
            <person name="Tsai S.-F."/>
            <person name="Wu C.-I."/>
            <person name="Shen C.-K.J."/>
        </authorList>
    </citation>
    <scope>NUCLEOTIDE SEQUENCE</scope>
</reference>